<dbReference type="RefSeq" id="WP_147914091.1">
    <property type="nucleotide sequence ID" value="NZ_JBHUEJ010000011.1"/>
</dbReference>
<comment type="caution">
    <text evidence="1">The sequence shown here is derived from an EMBL/GenBank/DDBJ whole genome shotgun (WGS) entry which is preliminary data.</text>
</comment>
<keyword evidence="2" id="KW-1185">Reference proteome</keyword>
<name>A0ABW4KRG6_9BURK</name>
<dbReference type="EMBL" id="JBHUEJ010000011">
    <property type="protein sequence ID" value="MFD1709838.1"/>
    <property type="molecule type" value="Genomic_DNA"/>
</dbReference>
<proteinExistence type="predicted"/>
<evidence type="ECO:0000313" key="1">
    <source>
        <dbReference type="EMBL" id="MFD1709838.1"/>
    </source>
</evidence>
<evidence type="ECO:0000313" key="2">
    <source>
        <dbReference type="Proteomes" id="UP001597304"/>
    </source>
</evidence>
<protein>
    <submittedName>
        <fullName evidence="1">Uncharacterized protein</fullName>
    </submittedName>
</protein>
<reference evidence="2" key="1">
    <citation type="journal article" date="2019" name="Int. J. Syst. Evol. Microbiol.">
        <title>The Global Catalogue of Microorganisms (GCM) 10K type strain sequencing project: providing services to taxonomists for standard genome sequencing and annotation.</title>
        <authorList>
            <consortium name="The Broad Institute Genomics Platform"/>
            <consortium name="The Broad Institute Genome Sequencing Center for Infectious Disease"/>
            <person name="Wu L."/>
            <person name="Ma J."/>
        </authorList>
    </citation>
    <scope>NUCLEOTIDE SEQUENCE [LARGE SCALE GENOMIC DNA]</scope>
    <source>
        <strain evidence="2">LMG 29247</strain>
    </source>
</reference>
<sequence length="170" mass="19078">MSNEDQGRYIRYAAPAPVEKDEIESIRGNAEERRLHELAEDWALWCHTRKYIGSPKPLQINSIARWAAPMRATASVGRDGVMDAQMQLFNTAVMAQQQGLGRQAFLLYYLNRVRPVKLIAGALSVSRKHVYTLVSDFRADAARSMGSLEQAAAETRAEFQAGRLAYCTED</sequence>
<accession>A0ABW4KRG6</accession>
<dbReference type="Proteomes" id="UP001597304">
    <property type="component" value="Unassembled WGS sequence"/>
</dbReference>
<gene>
    <name evidence="1" type="ORF">ACFSF0_04420</name>
</gene>
<organism evidence="1 2">
    <name type="scientific">Ottowia flava</name>
    <dbReference type="NCBI Taxonomy" id="2675430"/>
    <lineage>
        <taxon>Bacteria</taxon>
        <taxon>Pseudomonadati</taxon>
        <taxon>Pseudomonadota</taxon>
        <taxon>Betaproteobacteria</taxon>
        <taxon>Burkholderiales</taxon>
        <taxon>Comamonadaceae</taxon>
        <taxon>Ottowia</taxon>
    </lineage>
</organism>